<reference evidence="1 2" key="1">
    <citation type="submission" date="2024-05" db="EMBL/GenBank/DDBJ databases">
        <title>Genetic variation in Jamaican populations of the coffee berry borer (Hypothenemus hampei).</title>
        <authorList>
            <person name="Errbii M."/>
            <person name="Myrie A."/>
        </authorList>
    </citation>
    <scope>NUCLEOTIDE SEQUENCE [LARGE SCALE GENOMIC DNA]</scope>
    <source>
        <strain evidence="1">JA-Hopewell-2020-01-JO</strain>
        <tissue evidence="1">Whole body</tissue>
    </source>
</reference>
<organism evidence="1 2">
    <name type="scientific">Hypothenemus hampei</name>
    <name type="common">Coffee berry borer</name>
    <dbReference type="NCBI Taxonomy" id="57062"/>
    <lineage>
        <taxon>Eukaryota</taxon>
        <taxon>Metazoa</taxon>
        <taxon>Ecdysozoa</taxon>
        <taxon>Arthropoda</taxon>
        <taxon>Hexapoda</taxon>
        <taxon>Insecta</taxon>
        <taxon>Pterygota</taxon>
        <taxon>Neoptera</taxon>
        <taxon>Endopterygota</taxon>
        <taxon>Coleoptera</taxon>
        <taxon>Polyphaga</taxon>
        <taxon>Cucujiformia</taxon>
        <taxon>Curculionidae</taxon>
        <taxon>Scolytinae</taxon>
        <taxon>Hypothenemus</taxon>
    </lineage>
</organism>
<evidence type="ECO:0000313" key="2">
    <source>
        <dbReference type="Proteomes" id="UP001566132"/>
    </source>
</evidence>
<dbReference type="EMBL" id="JBDJPC010000010">
    <property type="protein sequence ID" value="KAL1490224.1"/>
    <property type="molecule type" value="Genomic_DNA"/>
</dbReference>
<keyword evidence="2" id="KW-1185">Reference proteome</keyword>
<dbReference type="AlphaFoldDB" id="A0ABD1E6B9"/>
<dbReference type="Proteomes" id="UP001566132">
    <property type="component" value="Unassembled WGS sequence"/>
</dbReference>
<protein>
    <submittedName>
        <fullName evidence="1">Uncharacterized protein</fullName>
    </submittedName>
</protein>
<sequence length="85" mass="10043">MSSSDEEEAVLFLALEDEENSRKKKRIWISDINKQRKDFGEFVTLIMSSECFNEILYIIKPDITKMDTNYREAIPPEERLAITLR</sequence>
<accession>A0ABD1E6B9</accession>
<gene>
    <name evidence="1" type="ORF">ABEB36_012954</name>
</gene>
<evidence type="ECO:0000313" key="1">
    <source>
        <dbReference type="EMBL" id="KAL1490224.1"/>
    </source>
</evidence>
<proteinExistence type="predicted"/>
<name>A0ABD1E6B9_HYPHA</name>
<comment type="caution">
    <text evidence="1">The sequence shown here is derived from an EMBL/GenBank/DDBJ whole genome shotgun (WGS) entry which is preliminary data.</text>
</comment>